<dbReference type="InterPro" id="IPR009057">
    <property type="entry name" value="Homeodomain-like_sf"/>
</dbReference>
<dbReference type="InterPro" id="IPR036034">
    <property type="entry name" value="PDZ_sf"/>
</dbReference>
<feature type="compositionally biased region" description="Basic and acidic residues" evidence="1">
    <location>
        <begin position="343"/>
        <end position="360"/>
    </location>
</feature>
<feature type="compositionally biased region" description="Basic and acidic residues" evidence="1">
    <location>
        <begin position="1"/>
        <end position="16"/>
    </location>
</feature>
<dbReference type="InterPro" id="IPR017930">
    <property type="entry name" value="Myb_dom"/>
</dbReference>
<dbReference type="PROSITE" id="PS50090">
    <property type="entry name" value="MYB_LIKE"/>
    <property type="match status" value="1"/>
</dbReference>
<feature type="region of interest" description="Disordered" evidence="1">
    <location>
        <begin position="573"/>
        <end position="910"/>
    </location>
</feature>
<feature type="compositionally biased region" description="Polar residues" evidence="1">
    <location>
        <begin position="173"/>
        <end position="188"/>
    </location>
</feature>
<reference evidence="5 6" key="1">
    <citation type="submission" date="2021-04" db="EMBL/GenBank/DDBJ databases">
        <authorList>
            <person name="Bliznina A."/>
        </authorList>
    </citation>
    <scope>NUCLEOTIDE SEQUENCE [LARGE SCALE GENOMIC DNA]</scope>
</reference>
<dbReference type="Gene3D" id="2.30.42.10">
    <property type="match status" value="1"/>
</dbReference>
<dbReference type="PROSITE" id="PS51294">
    <property type="entry name" value="HTH_MYB"/>
    <property type="match status" value="1"/>
</dbReference>
<feature type="compositionally biased region" description="Basic residues" evidence="1">
    <location>
        <begin position="875"/>
        <end position="889"/>
    </location>
</feature>
<feature type="compositionally biased region" description="Polar residues" evidence="1">
    <location>
        <begin position="505"/>
        <end position="519"/>
    </location>
</feature>
<feature type="compositionally biased region" description="Polar residues" evidence="1">
    <location>
        <begin position="479"/>
        <end position="489"/>
    </location>
</feature>
<feature type="region of interest" description="Disordered" evidence="1">
    <location>
        <begin position="379"/>
        <end position="399"/>
    </location>
</feature>
<gene>
    <name evidence="5" type="ORF">OKIOD_LOCUS2174</name>
</gene>
<feature type="region of interest" description="Disordered" evidence="1">
    <location>
        <begin position="1040"/>
        <end position="1060"/>
    </location>
</feature>
<feature type="compositionally biased region" description="Low complexity" evidence="1">
    <location>
        <begin position="633"/>
        <end position="647"/>
    </location>
</feature>
<dbReference type="EMBL" id="OU015568">
    <property type="protein sequence ID" value="CAG5084339.1"/>
    <property type="molecule type" value="Genomic_DNA"/>
</dbReference>
<dbReference type="Gene3D" id="1.10.10.60">
    <property type="entry name" value="Homeodomain-like"/>
    <property type="match status" value="1"/>
</dbReference>
<dbReference type="InterPro" id="IPR001005">
    <property type="entry name" value="SANT/Myb"/>
</dbReference>
<dbReference type="PROSITE" id="PS50106">
    <property type="entry name" value="PDZ"/>
    <property type="match status" value="1"/>
</dbReference>
<feature type="region of interest" description="Disordered" evidence="1">
    <location>
        <begin position="440"/>
        <end position="489"/>
    </location>
</feature>
<sequence length="1266" mass="140917">MNPKESDESPSSDDHSGVLVIDEGESSEQDISPMKTRSGRINQREKAATVKTSQKDAPPSNKEPARTRSSKIHIDLTPEKSQATTQESLEDSQRLSQLSRYEMMERAAEFSQPSPYFKSPKKTSNKSSNSKLASDLDPDQPTPIPQRKTRFAKESTEISPEIPLPELPQSQESTAGWETQETQFSQLSRYEMMERAAEFSQSTTDATPDKNRTEHSPKTPRAGKKQNKAVESSPKATHSPRKTQSGKAISDDPLERIEKLAQAALASSQSSEDTHASEEGIAGISLSVSGELLINEVPSDPQISVSVSGELFNNEPQPMDTTQIPQQEEEEANSSQGSSVYETPEKSLPKTPRRRTDGVPRHNHVILGRYERKIKKVETKDNWSQVSGETLRETEGRKRRTHDVLNLCAEESQEEKSQEEINQTQRVGDLLNHTALALDSQQSTQASQARQESTSATQIQPQQESQGTNEKYFTPPTSPTLEQTSASQKTFDEDLDDDYFAKLKSPTSKAETQKINKQADQAKKQKRVNRKMPRSRAKPTRDEVNESLARACRKAQVGGISRRLEFARAFISRRYRARDSSDQQPLNRELEKAISWEPKVPNVNFSKPVPGSSTRFKKPFPVAEKPAKEKPGPSKSKASKSKSQQRSQPREEQESAHNWSQQALFDESAEDRQALSPEHGQSPSAPIDREAVREFMFPTSNKRKLQTPEKDAQGKASAKHQAAKRRKHVKENKTPKKSASKPTILKPAVDITIARRPGRDALSEISDLSSAFDNDTPIRGVGKMNQSQKKASKEKSAKPSGKRHDEAENQPTCSKNLTPPAMPPDVDLSSFLNSSEDEEVRRPQSRPRRRNGSPTASMPKLTKLRSPEKSPSPSKSKKKSIQMKKKHPKIIPSAARKPPRSITSSVETRDPREVYDEKTIVIKDVKNSKGRIGFRLSENSLAGIHISEVVPGSLADKAGLRAGDTLICFNGVRCSVKSKIKLSILLPVIIESASKDFEFTVLRDVPDQYSEEEDVDTSEVSDISDAESDVQVQNIDSDGNVSRVETPVDTNPEYGTFDNTANVTNLTSERNAAETTNPEYETFDRSFNITAGTSEQPGTALSGSSSDVSYTRLARKYDEGSSIADSVKTKKRKVGMSHYLNPRPESIASNQREKSDESASEVSVQTSSRAATSRPASRAESVRPASRAASSRISRAPSTSTLGPQKRKKWTDDEDALLIVGLNQYGKDWIKIWNKFFRETKRTNINLKDRHRQLLKQGDPRVKEKY</sequence>
<feature type="region of interest" description="Disordered" evidence="1">
    <location>
        <begin position="1"/>
        <end position="278"/>
    </location>
</feature>
<dbReference type="Pfam" id="PF00595">
    <property type="entry name" value="PDZ"/>
    <property type="match status" value="1"/>
</dbReference>
<feature type="compositionally biased region" description="Basic and acidic residues" evidence="1">
    <location>
        <begin position="207"/>
        <end position="217"/>
    </location>
</feature>
<feature type="region of interest" description="Disordered" evidence="1">
    <location>
        <begin position="504"/>
        <end position="547"/>
    </location>
</feature>
<feature type="region of interest" description="Disordered" evidence="1">
    <location>
        <begin position="305"/>
        <end position="367"/>
    </location>
</feature>
<protein>
    <submittedName>
        <fullName evidence="5">Oidioi.mRNA.OKI2018_I69.PAR.g10616.t1.cds</fullName>
    </submittedName>
</protein>
<dbReference type="SUPFAM" id="SSF50156">
    <property type="entry name" value="PDZ domain-like"/>
    <property type="match status" value="1"/>
</dbReference>
<feature type="compositionally biased region" description="Low complexity" evidence="1">
    <location>
        <begin position="1166"/>
        <end position="1200"/>
    </location>
</feature>
<feature type="compositionally biased region" description="Basic residues" evidence="1">
    <location>
        <begin position="717"/>
        <end position="739"/>
    </location>
</feature>
<evidence type="ECO:0000313" key="5">
    <source>
        <dbReference type="EMBL" id="CAG5084339.1"/>
    </source>
</evidence>
<dbReference type="SMART" id="SM00228">
    <property type="entry name" value="PDZ"/>
    <property type="match status" value="1"/>
</dbReference>
<dbReference type="SMART" id="SM00717">
    <property type="entry name" value="SANT"/>
    <property type="match status" value="1"/>
</dbReference>
<evidence type="ECO:0000259" key="2">
    <source>
        <dbReference type="PROSITE" id="PS50090"/>
    </source>
</evidence>
<feature type="domain" description="HTH myb-type" evidence="4">
    <location>
        <begin position="1206"/>
        <end position="1259"/>
    </location>
</feature>
<evidence type="ECO:0000259" key="4">
    <source>
        <dbReference type="PROSITE" id="PS51294"/>
    </source>
</evidence>
<dbReference type="InterPro" id="IPR001478">
    <property type="entry name" value="PDZ"/>
</dbReference>
<feature type="compositionally biased region" description="Basic residues" evidence="1">
    <location>
        <begin position="524"/>
        <end position="538"/>
    </location>
</feature>
<feature type="domain" description="PDZ" evidence="3">
    <location>
        <begin position="921"/>
        <end position="978"/>
    </location>
</feature>
<keyword evidence="6" id="KW-1185">Reference proteome</keyword>
<feature type="compositionally biased region" description="Polar residues" evidence="1">
    <location>
        <begin position="459"/>
        <end position="471"/>
    </location>
</feature>
<proteinExistence type="predicted"/>
<dbReference type="Proteomes" id="UP001158576">
    <property type="component" value="Chromosome PAR"/>
</dbReference>
<evidence type="ECO:0000313" key="6">
    <source>
        <dbReference type="Proteomes" id="UP001158576"/>
    </source>
</evidence>
<feature type="region of interest" description="Disordered" evidence="1">
    <location>
        <begin position="1119"/>
        <end position="1208"/>
    </location>
</feature>
<dbReference type="CDD" id="cd11660">
    <property type="entry name" value="SANT_TRF"/>
    <property type="match status" value="1"/>
</dbReference>
<feature type="domain" description="Myb-like" evidence="2">
    <location>
        <begin position="1206"/>
        <end position="1255"/>
    </location>
</feature>
<feature type="compositionally biased region" description="Basic and acidic residues" evidence="1">
    <location>
        <begin position="249"/>
        <end position="259"/>
    </location>
</feature>
<accession>A0ABN7RUY4</accession>
<evidence type="ECO:0000256" key="1">
    <source>
        <dbReference type="SAM" id="MobiDB-lite"/>
    </source>
</evidence>
<feature type="compositionally biased region" description="Low complexity" evidence="1">
    <location>
        <begin position="440"/>
        <end position="458"/>
    </location>
</feature>
<feature type="compositionally biased region" description="Low complexity" evidence="1">
    <location>
        <begin position="260"/>
        <end position="271"/>
    </location>
</feature>
<feature type="compositionally biased region" description="Polar residues" evidence="1">
    <location>
        <begin position="314"/>
        <end position="326"/>
    </location>
</feature>
<name>A0ABN7RUY4_OIKDI</name>
<dbReference type="SUPFAM" id="SSF46689">
    <property type="entry name" value="Homeodomain-like"/>
    <property type="match status" value="1"/>
</dbReference>
<organism evidence="5 6">
    <name type="scientific">Oikopleura dioica</name>
    <name type="common">Tunicate</name>
    <dbReference type="NCBI Taxonomy" id="34765"/>
    <lineage>
        <taxon>Eukaryota</taxon>
        <taxon>Metazoa</taxon>
        <taxon>Chordata</taxon>
        <taxon>Tunicata</taxon>
        <taxon>Appendicularia</taxon>
        <taxon>Copelata</taxon>
        <taxon>Oikopleuridae</taxon>
        <taxon>Oikopleura</taxon>
    </lineage>
</organism>
<evidence type="ECO:0000259" key="3">
    <source>
        <dbReference type="PROSITE" id="PS50106"/>
    </source>
</evidence>
<feature type="compositionally biased region" description="Basic and acidic residues" evidence="1">
    <location>
        <begin position="791"/>
        <end position="807"/>
    </location>
</feature>